<organism evidence="3 4">
    <name type="scientific">Actinoplanes awajinensis subsp. mycoplanecinus</name>
    <dbReference type="NCBI Taxonomy" id="135947"/>
    <lineage>
        <taxon>Bacteria</taxon>
        <taxon>Bacillati</taxon>
        <taxon>Actinomycetota</taxon>
        <taxon>Actinomycetes</taxon>
        <taxon>Micromonosporales</taxon>
        <taxon>Micromonosporaceae</taxon>
        <taxon>Actinoplanes</taxon>
    </lineage>
</organism>
<keyword evidence="2" id="KW-0472">Membrane</keyword>
<name>A0A101JM51_9ACTN</name>
<feature type="compositionally biased region" description="Basic and acidic residues" evidence="1">
    <location>
        <begin position="1"/>
        <end position="18"/>
    </location>
</feature>
<feature type="transmembrane region" description="Helical" evidence="2">
    <location>
        <begin position="78"/>
        <end position="96"/>
    </location>
</feature>
<keyword evidence="2" id="KW-1133">Transmembrane helix</keyword>
<evidence type="ECO:0000313" key="3">
    <source>
        <dbReference type="EMBL" id="KUL29428.1"/>
    </source>
</evidence>
<accession>A0A101JM51</accession>
<comment type="caution">
    <text evidence="3">The sequence shown here is derived from an EMBL/GenBank/DDBJ whole genome shotgun (WGS) entry which is preliminary data.</text>
</comment>
<proteinExistence type="predicted"/>
<sequence>MVEMGPEREPDREPEQHHTGRPGGGLPDLQHAATYGAVALIAFTMLKAYAAAYFSLTTAAALLTTAPINVFLGSMVSYSYQLFPLLALALVVYALHQWRTGGPPFVIMLALGVAVVAVGASPWPYLWQETLIVAGIMLGLFALSTVGDALLMLRKPAPARPRAAGAVRQAAARHWRRLITFRMVLPTFLIMVLAILLQTMTNLWLPVEVVVYEQGPRCAMTIGATDFAGRPVTLLDAPGCRQIVGHVLSDAEPWTTVVTAGDRRLRRIPTAGIRYRELCHLNRVQPSGRRPLLWVIEHRGYASPNLSCKRLSENVKRATLDPGSLP</sequence>
<evidence type="ECO:0000256" key="1">
    <source>
        <dbReference type="SAM" id="MobiDB-lite"/>
    </source>
</evidence>
<feature type="region of interest" description="Disordered" evidence="1">
    <location>
        <begin position="1"/>
        <end position="25"/>
    </location>
</feature>
<feature type="transmembrane region" description="Helical" evidence="2">
    <location>
        <begin position="105"/>
        <end position="125"/>
    </location>
</feature>
<gene>
    <name evidence="3" type="ORF">ADL15_27810</name>
</gene>
<keyword evidence="4" id="KW-1185">Reference proteome</keyword>
<evidence type="ECO:0000256" key="2">
    <source>
        <dbReference type="SAM" id="Phobius"/>
    </source>
</evidence>
<feature type="transmembrane region" description="Helical" evidence="2">
    <location>
        <begin position="131"/>
        <end position="153"/>
    </location>
</feature>
<dbReference type="AlphaFoldDB" id="A0A101JM51"/>
<feature type="transmembrane region" description="Helical" evidence="2">
    <location>
        <begin position="183"/>
        <end position="205"/>
    </location>
</feature>
<dbReference type="EMBL" id="LLZH01000279">
    <property type="protein sequence ID" value="KUL29428.1"/>
    <property type="molecule type" value="Genomic_DNA"/>
</dbReference>
<protein>
    <submittedName>
        <fullName evidence="3">Uncharacterized protein</fullName>
    </submittedName>
</protein>
<dbReference type="Proteomes" id="UP000053244">
    <property type="component" value="Unassembled WGS sequence"/>
</dbReference>
<reference evidence="3 4" key="1">
    <citation type="submission" date="2015-10" db="EMBL/GenBank/DDBJ databases">
        <authorList>
            <person name="Gilbert D.G."/>
        </authorList>
    </citation>
    <scope>NUCLEOTIDE SEQUENCE [LARGE SCALE GENOMIC DNA]</scope>
    <source>
        <strain evidence="3 4">NRRL B-16712</strain>
    </source>
</reference>
<evidence type="ECO:0000313" key="4">
    <source>
        <dbReference type="Proteomes" id="UP000053244"/>
    </source>
</evidence>
<keyword evidence="2" id="KW-0812">Transmembrane</keyword>